<dbReference type="CDD" id="cd00249">
    <property type="entry name" value="AGE"/>
    <property type="match status" value="1"/>
</dbReference>
<organism evidence="3 4">
    <name type="scientific">Nibrella saemangeumensis</name>
    <dbReference type="NCBI Taxonomy" id="1084526"/>
    <lineage>
        <taxon>Bacteria</taxon>
        <taxon>Pseudomonadati</taxon>
        <taxon>Bacteroidota</taxon>
        <taxon>Cytophagia</taxon>
        <taxon>Cytophagales</taxon>
        <taxon>Spirosomataceae</taxon>
        <taxon>Nibrella</taxon>
    </lineage>
</organism>
<comment type="similarity">
    <text evidence="1">Belongs to the N-acylglucosamine 2-epimerase family.</text>
</comment>
<reference evidence="4" key="1">
    <citation type="journal article" date="2019" name="Int. J. Syst. Evol. Microbiol.">
        <title>The Global Catalogue of Microorganisms (GCM) 10K type strain sequencing project: providing services to taxonomists for standard genome sequencing and annotation.</title>
        <authorList>
            <consortium name="The Broad Institute Genomics Platform"/>
            <consortium name="The Broad Institute Genome Sequencing Center for Infectious Disease"/>
            <person name="Wu L."/>
            <person name="Ma J."/>
        </authorList>
    </citation>
    <scope>NUCLEOTIDE SEQUENCE [LARGE SCALE GENOMIC DNA]</scope>
    <source>
        <strain evidence="4">JCM 17927</strain>
    </source>
</reference>
<evidence type="ECO:0000256" key="1">
    <source>
        <dbReference type="ARBA" id="ARBA00008558"/>
    </source>
</evidence>
<name>A0ABP8MID4_9BACT</name>
<dbReference type="Gene3D" id="1.50.10.10">
    <property type="match status" value="1"/>
</dbReference>
<dbReference type="InterPro" id="IPR008928">
    <property type="entry name" value="6-hairpin_glycosidase_sf"/>
</dbReference>
<dbReference type="Pfam" id="PF07221">
    <property type="entry name" value="GlcNAc_2-epim"/>
    <property type="match status" value="1"/>
</dbReference>
<dbReference type="EMBL" id="BAABHD010000014">
    <property type="protein sequence ID" value="GAA4451170.1"/>
    <property type="molecule type" value="Genomic_DNA"/>
</dbReference>
<evidence type="ECO:0000313" key="4">
    <source>
        <dbReference type="Proteomes" id="UP001501175"/>
    </source>
</evidence>
<dbReference type="InterPro" id="IPR012341">
    <property type="entry name" value="6hp_glycosidase-like_sf"/>
</dbReference>
<sequence length="403" mass="47010">MNSADQYLDLYKKELLNNVLPFWLTHSKDAEYGGYLTCLNRDGSVFDTDKFMWLQGRQVWLFSMLYNQVEQNTEWLDFALHGASFMEKHGRAEDGSWYFSLTRDGRPLVHPYNIFSDCFATMAFGQLYKATSEPRHADIAYNTFNSILDRQTNPKRQWSKAVAGTRPLKNFALPMILCNLSLEIEHLLDAAMVDALIKDCIHEVMDVFYDEKSGLILENVAPDGSFVDSFEGRHLNPGHVIEAMWFIMDLGERLGDQTLIERAKDLTLKHLEYGWDSTYGGIFYFMDIKGRPSQHLEWDQKLWWVHVETLIALLKGYRLTNDEACLRWFEKVHDYTWQHFKDAEYGEWYGYLNRRGEVLLPLKGGKWKGCYHVPRALYQCWKTLEKIAVKNDGGAARRLNVMS</sequence>
<accession>A0ABP8MID4</accession>
<comment type="caution">
    <text evidence="3">The sequence shown here is derived from an EMBL/GenBank/DDBJ whole genome shotgun (WGS) entry which is preliminary data.</text>
</comment>
<dbReference type="Proteomes" id="UP001501175">
    <property type="component" value="Unassembled WGS sequence"/>
</dbReference>
<keyword evidence="4" id="KW-1185">Reference proteome</keyword>
<keyword evidence="2" id="KW-0413">Isomerase</keyword>
<dbReference type="RefSeq" id="WP_345241734.1">
    <property type="nucleotide sequence ID" value="NZ_BAABHD010000014.1"/>
</dbReference>
<proteinExistence type="inferred from homology"/>
<dbReference type="PANTHER" id="PTHR15108">
    <property type="entry name" value="N-ACYLGLUCOSAMINE-2-EPIMERASE"/>
    <property type="match status" value="1"/>
</dbReference>
<protein>
    <submittedName>
        <fullName evidence="3">AGE family epimerase/isomerase</fullName>
    </submittedName>
</protein>
<gene>
    <name evidence="3" type="ORF">GCM10023189_12820</name>
</gene>
<evidence type="ECO:0000256" key="2">
    <source>
        <dbReference type="ARBA" id="ARBA00023235"/>
    </source>
</evidence>
<evidence type="ECO:0000313" key="3">
    <source>
        <dbReference type="EMBL" id="GAA4451170.1"/>
    </source>
</evidence>
<dbReference type="InterPro" id="IPR010819">
    <property type="entry name" value="AGE/CE"/>
</dbReference>
<dbReference type="InterPro" id="IPR034116">
    <property type="entry name" value="AGE_dom"/>
</dbReference>
<dbReference type="SUPFAM" id="SSF48208">
    <property type="entry name" value="Six-hairpin glycosidases"/>
    <property type="match status" value="1"/>
</dbReference>